<name>A0AA39WY04_9PEZI</name>
<dbReference type="EMBL" id="JAULSU010000003">
    <property type="protein sequence ID" value="KAK0623714.1"/>
    <property type="molecule type" value="Genomic_DNA"/>
</dbReference>
<sequence>NPLAANVPNFNYQANGYNNGPGKAPYVPPPAPNEGFTRDTGPDIDAMCPSCEEELSYDPDEELNSPPSKKARNRKEREVHHFWAVKECGHVYCRKCFEGRRGTQKQPSTMRLDPKNNKKKVLCFVEDCDTDVTQKHSWVGIFL</sequence>
<evidence type="ECO:0000313" key="2">
    <source>
        <dbReference type="EMBL" id="KAK0623714.1"/>
    </source>
</evidence>
<evidence type="ECO:0008006" key="4">
    <source>
        <dbReference type="Google" id="ProtNLM"/>
    </source>
</evidence>
<dbReference type="PANTHER" id="PTHR28042:SF1">
    <property type="entry name" value="E3 UBIQUITIN-PROTEIN LIGASE COMPLEX SLX5-SLX8 SUBUNIT SLX5"/>
    <property type="match status" value="1"/>
</dbReference>
<feature type="non-terminal residue" evidence="2">
    <location>
        <position position="143"/>
    </location>
</feature>
<dbReference type="AlphaFoldDB" id="A0AA39WY04"/>
<dbReference type="GO" id="GO:0033768">
    <property type="term" value="C:SUMO-targeted ubiquitin ligase complex"/>
    <property type="evidence" value="ECO:0007669"/>
    <property type="project" value="TreeGrafter"/>
</dbReference>
<feature type="region of interest" description="Disordered" evidence="1">
    <location>
        <begin position="55"/>
        <end position="76"/>
    </location>
</feature>
<dbReference type="Proteomes" id="UP001175000">
    <property type="component" value="Unassembled WGS sequence"/>
</dbReference>
<proteinExistence type="predicted"/>
<gene>
    <name evidence="2" type="ORF">B0T14DRAFT_398750</name>
</gene>
<protein>
    <recommendedName>
        <fullName evidence="4">Cell cycle control protein</fullName>
    </recommendedName>
</protein>
<accession>A0AA39WY04</accession>
<keyword evidence="3" id="KW-1185">Reference proteome</keyword>
<evidence type="ECO:0000256" key="1">
    <source>
        <dbReference type="SAM" id="MobiDB-lite"/>
    </source>
</evidence>
<reference evidence="2" key="1">
    <citation type="submission" date="2023-06" db="EMBL/GenBank/DDBJ databases">
        <title>Genome-scale phylogeny and comparative genomics of the fungal order Sordariales.</title>
        <authorList>
            <consortium name="Lawrence Berkeley National Laboratory"/>
            <person name="Hensen N."/>
            <person name="Bonometti L."/>
            <person name="Westerberg I."/>
            <person name="Brannstrom I.O."/>
            <person name="Guillou S."/>
            <person name="Cros-Aarteil S."/>
            <person name="Calhoun S."/>
            <person name="Haridas S."/>
            <person name="Kuo A."/>
            <person name="Mondo S."/>
            <person name="Pangilinan J."/>
            <person name="Riley R."/>
            <person name="Labutti K."/>
            <person name="Andreopoulos B."/>
            <person name="Lipzen A."/>
            <person name="Chen C."/>
            <person name="Yanf M."/>
            <person name="Daum C."/>
            <person name="Ng V."/>
            <person name="Clum A."/>
            <person name="Steindorff A."/>
            <person name="Ohm R."/>
            <person name="Martin F."/>
            <person name="Silar P."/>
            <person name="Natvig D."/>
            <person name="Lalanne C."/>
            <person name="Gautier V."/>
            <person name="Ament-Velasquez S.L."/>
            <person name="Kruys A."/>
            <person name="Hutchinson M.I."/>
            <person name="Powell A.J."/>
            <person name="Barry K."/>
            <person name="Miller A.N."/>
            <person name="Grigoriev I.V."/>
            <person name="Debuchy R."/>
            <person name="Gladieux P."/>
            <person name="Thoren M.H."/>
            <person name="Johannesson H."/>
        </authorList>
    </citation>
    <scope>NUCLEOTIDE SEQUENCE</scope>
    <source>
        <strain evidence="2">CBS 606.72</strain>
    </source>
</reference>
<dbReference type="PANTHER" id="PTHR28042">
    <property type="entry name" value="E3 UBIQUITIN-PROTEIN LIGASE COMPLEX SLX5-SLX8 SUBUNIT SLX5"/>
    <property type="match status" value="1"/>
</dbReference>
<feature type="non-terminal residue" evidence="2">
    <location>
        <position position="1"/>
    </location>
</feature>
<dbReference type="GO" id="GO:0004842">
    <property type="term" value="F:ubiquitin-protein transferase activity"/>
    <property type="evidence" value="ECO:0007669"/>
    <property type="project" value="TreeGrafter"/>
</dbReference>
<organism evidence="2 3">
    <name type="scientific">Immersiella caudata</name>
    <dbReference type="NCBI Taxonomy" id="314043"/>
    <lineage>
        <taxon>Eukaryota</taxon>
        <taxon>Fungi</taxon>
        <taxon>Dikarya</taxon>
        <taxon>Ascomycota</taxon>
        <taxon>Pezizomycotina</taxon>
        <taxon>Sordariomycetes</taxon>
        <taxon>Sordariomycetidae</taxon>
        <taxon>Sordariales</taxon>
        <taxon>Lasiosphaeriaceae</taxon>
        <taxon>Immersiella</taxon>
    </lineage>
</organism>
<feature type="region of interest" description="Disordered" evidence="1">
    <location>
        <begin position="16"/>
        <end position="43"/>
    </location>
</feature>
<comment type="caution">
    <text evidence="2">The sequence shown here is derived from an EMBL/GenBank/DDBJ whole genome shotgun (WGS) entry which is preliminary data.</text>
</comment>
<dbReference type="InterPro" id="IPR038886">
    <property type="entry name" value="E3_SLX5/Rfp1"/>
</dbReference>
<evidence type="ECO:0000313" key="3">
    <source>
        <dbReference type="Proteomes" id="UP001175000"/>
    </source>
</evidence>